<dbReference type="InterPro" id="IPR000780">
    <property type="entry name" value="CheR_MeTrfase"/>
</dbReference>
<dbReference type="SUPFAM" id="SSF53335">
    <property type="entry name" value="S-adenosyl-L-methionine-dependent methyltransferases"/>
    <property type="match status" value="1"/>
</dbReference>
<dbReference type="Proteomes" id="UP001157114">
    <property type="component" value="Unassembled WGS sequence"/>
</dbReference>
<gene>
    <name evidence="2" type="ORF">MU1_41690</name>
</gene>
<name>A0ABQ6GG64_9BACL</name>
<dbReference type="PANTHER" id="PTHR24422:SF8">
    <property type="entry name" value="CHEMOTAXIS PROTEIN"/>
    <property type="match status" value="1"/>
</dbReference>
<evidence type="ECO:0000259" key="1">
    <source>
        <dbReference type="PROSITE" id="PS50123"/>
    </source>
</evidence>
<dbReference type="PROSITE" id="PS50123">
    <property type="entry name" value="CHER"/>
    <property type="match status" value="1"/>
</dbReference>
<dbReference type="EMBL" id="BSSQ01000016">
    <property type="protein sequence ID" value="GLX69823.1"/>
    <property type="molecule type" value="Genomic_DNA"/>
</dbReference>
<feature type="domain" description="CheR-type methyltransferase" evidence="1">
    <location>
        <begin position="18"/>
        <end position="259"/>
    </location>
</feature>
<evidence type="ECO:0000313" key="3">
    <source>
        <dbReference type="Proteomes" id="UP001157114"/>
    </source>
</evidence>
<dbReference type="InterPro" id="IPR029063">
    <property type="entry name" value="SAM-dependent_MTases_sf"/>
</dbReference>
<accession>A0ABQ6GG64</accession>
<dbReference type="SUPFAM" id="SSF47757">
    <property type="entry name" value="Chemotaxis receptor methyltransferase CheR, N-terminal domain"/>
    <property type="match status" value="1"/>
</dbReference>
<sequence>MNMIAIEKEPMNERELLEIELLLEALYRYYGVDFRNYVMPTIRRRVWNRIQAERLKTISGLQEKVLHDRLAFKRLANDFSINVTELFRDPSFFKAFREQVVPQLKDYPRIRIWHAGCSTGEEAYSMAILLHEEGLLEKTRIYATDMNEAVIEEAKLESFPLDRMAAYAHNYVQAGGKNSMKDYVSVTNARAEFKAFLGEKITFAQHNLAVDESFNEFHVIICRNVMIYFNSYLQNRVHELFYQSLSPSGFLGLGHKESMTFTSFTDCYKEMEPNEKLYRKVK</sequence>
<dbReference type="InterPro" id="IPR050903">
    <property type="entry name" value="Bact_Chemotaxis_MeTrfase"/>
</dbReference>
<dbReference type="InterPro" id="IPR022642">
    <property type="entry name" value="CheR_C"/>
</dbReference>
<evidence type="ECO:0000313" key="2">
    <source>
        <dbReference type="EMBL" id="GLX69823.1"/>
    </source>
</evidence>
<dbReference type="InterPro" id="IPR022641">
    <property type="entry name" value="CheR_N"/>
</dbReference>
<comment type="caution">
    <text evidence="2">The sequence shown here is derived from an EMBL/GenBank/DDBJ whole genome shotgun (WGS) entry which is preliminary data.</text>
</comment>
<keyword evidence="3" id="KW-1185">Reference proteome</keyword>
<protein>
    <submittedName>
        <fullName evidence="2">Chemotaxis protein R</fullName>
    </submittedName>
</protein>
<proteinExistence type="predicted"/>
<dbReference type="PANTHER" id="PTHR24422">
    <property type="entry name" value="CHEMOTAXIS PROTEIN METHYLTRANSFERASE"/>
    <property type="match status" value="1"/>
</dbReference>
<dbReference type="Gene3D" id="3.40.50.150">
    <property type="entry name" value="Vaccinia Virus protein VP39"/>
    <property type="match status" value="1"/>
</dbReference>
<dbReference type="Pfam" id="PF01739">
    <property type="entry name" value="CheR"/>
    <property type="match status" value="1"/>
</dbReference>
<dbReference type="PRINTS" id="PR00996">
    <property type="entry name" value="CHERMTFRASE"/>
</dbReference>
<reference evidence="2 3" key="1">
    <citation type="submission" date="2023-03" db="EMBL/GenBank/DDBJ databases">
        <title>Draft genome sequence of the bacteria which degrade cell wall of Tricholomamatutake.</title>
        <authorList>
            <person name="Konishi Y."/>
            <person name="Fukuta Y."/>
            <person name="Shirasaka N."/>
        </authorList>
    </citation>
    <scope>NUCLEOTIDE SEQUENCE [LARGE SCALE GENOMIC DNA]</scope>
    <source>
        <strain evidence="3">mu1</strain>
    </source>
</reference>
<organism evidence="2 3">
    <name type="scientific">Paenibacillus glycanilyticus</name>
    <dbReference type="NCBI Taxonomy" id="126569"/>
    <lineage>
        <taxon>Bacteria</taxon>
        <taxon>Bacillati</taxon>
        <taxon>Bacillota</taxon>
        <taxon>Bacilli</taxon>
        <taxon>Bacillales</taxon>
        <taxon>Paenibacillaceae</taxon>
        <taxon>Paenibacillus</taxon>
    </lineage>
</organism>
<dbReference type="SMART" id="SM00138">
    <property type="entry name" value="MeTrc"/>
    <property type="match status" value="1"/>
</dbReference>
<dbReference type="Pfam" id="PF03705">
    <property type="entry name" value="CheR_N"/>
    <property type="match status" value="1"/>
</dbReference>